<protein>
    <submittedName>
        <fullName evidence="11">Sugar ABC transporter ATP-binding protein</fullName>
    </submittedName>
</protein>
<reference evidence="11 12" key="1">
    <citation type="submission" date="2019-03" db="EMBL/GenBank/DDBJ databases">
        <title>Genomics of glacier-inhabiting Cryobacterium strains.</title>
        <authorList>
            <person name="Liu Q."/>
            <person name="Xin Y.-H."/>
        </authorList>
    </citation>
    <scope>NUCLEOTIDE SEQUENCE [LARGE SCALE GENOMIC DNA]</scope>
    <source>
        <strain evidence="11 12">Hz16</strain>
    </source>
</reference>
<evidence type="ECO:0000313" key="11">
    <source>
        <dbReference type="EMBL" id="TFD72881.1"/>
    </source>
</evidence>
<dbReference type="InterPro" id="IPR003439">
    <property type="entry name" value="ABC_transporter-like_ATP-bd"/>
</dbReference>
<gene>
    <name evidence="11" type="ORF">E3T50_03995</name>
</gene>
<proteinExistence type="predicted"/>
<dbReference type="GO" id="GO:0005524">
    <property type="term" value="F:ATP binding"/>
    <property type="evidence" value="ECO:0007669"/>
    <property type="project" value="UniProtKB-KW"/>
</dbReference>
<dbReference type="SMART" id="SM00382">
    <property type="entry name" value="AAA"/>
    <property type="match status" value="2"/>
</dbReference>
<dbReference type="PANTHER" id="PTHR43790:SF3">
    <property type="entry name" value="D-ALLOSE IMPORT ATP-BINDING PROTEIN ALSA-RELATED"/>
    <property type="match status" value="1"/>
</dbReference>
<keyword evidence="4" id="KW-0762">Sugar transport</keyword>
<dbReference type="Gene3D" id="3.40.50.300">
    <property type="entry name" value="P-loop containing nucleotide triphosphate hydrolases"/>
    <property type="match status" value="2"/>
</dbReference>
<evidence type="ECO:0000256" key="2">
    <source>
        <dbReference type="ARBA" id="ARBA00022448"/>
    </source>
</evidence>
<evidence type="ECO:0000256" key="9">
    <source>
        <dbReference type="ARBA" id="ARBA00023136"/>
    </source>
</evidence>
<keyword evidence="12" id="KW-1185">Reference proteome</keyword>
<dbReference type="GO" id="GO:0016887">
    <property type="term" value="F:ATP hydrolysis activity"/>
    <property type="evidence" value="ECO:0007669"/>
    <property type="project" value="InterPro"/>
</dbReference>
<dbReference type="InterPro" id="IPR003593">
    <property type="entry name" value="AAA+_ATPase"/>
</dbReference>
<keyword evidence="8" id="KW-1278">Translocase</keyword>
<evidence type="ECO:0000259" key="10">
    <source>
        <dbReference type="PROSITE" id="PS50893"/>
    </source>
</evidence>
<keyword evidence="2" id="KW-0813">Transport</keyword>
<keyword evidence="6" id="KW-0547">Nucleotide-binding</keyword>
<dbReference type="CDD" id="cd03216">
    <property type="entry name" value="ABC_Carb_Monos_I"/>
    <property type="match status" value="1"/>
</dbReference>
<evidence type="ECO:0000256" key="4">
    <source>
        <dbReference type="ARBA" id="ARBA00022597"/>
    </source>
</evidence>
<dbReference type="EMBL" id="SOHL01000007">
    <property type="protein sequence ID" value="TFD72881.1"/>
    <property type="molecule type" value="Genomic_DNA"/>
</dbReference>
<dbReference type="Pfam" id="PF00005">
    <property type="entry name" value="ABC_tran"/>
    <property type="match status" value="2"/>
</dbReference>
<keyword evidence="7 11" id="KW-0067">ATP-binding</keyword>
<keyword evidence="9" id="KW-0472">Membrane</keyword>
<dbReference type="GO" id="GO:0005886">
    <property type="term" value="C:plasma membrane"/>
    <property type="evidence" value="ECO:0007669"/>
    <property type="project" value="UniProtKB-SubCell"/>
</dbReference>
<accession>A0A4R9AZ58</accession>
<dbReference type="CDD" id="cd03215">
    <property type="entry name" value="ABC_Carb_Monos_II"/>
    <property type="match status" value="1"/>
</dbReference>
<dbReference type="RefSeq" id="WP_134550702.1">
    <property type="nucleotide sequence ID" value="NZ_SOHL01000007.1"/>
</dbReference>
<dbReference type="PANTHER" id="PTHR43790">
    <property type="entry name" value="CARBOHYDRATE TRANSPORT ATP-BINDING PROTEIN MG119-RELATED"/>
    <property type="match status" value="1"/>
</dbReference>
<dbReference type="InterPro" id="IPR050107">
    <property type="entry name" value="ABC_carbohydrate_import_ATPase"/>
</dbReference>
<dbReference type="PROSITE" id="PS50893">
    <property type="entry name" value="ABC_TRANSPORTER_2"/>
    <property type="match status" value="2"/>
</dbReference>
<sequence>MINTPEPTIGRSITPLLSLRGAAKAFGPVIALADGVVEILPGEIHALVGENGAGKSTLVKILAGLYSLDAGEFLVRGKPVTFRTVADSKAAGISVIYQEPTLFPDLTVAENIFIGRQPKNALGLINRSAMRKEARALFEQLGVRIDPDRIAEGLSIADQQIIEIAKAISLDANVLIMDEPTAALSGLEVERLFQVARALRANGAGILFISHRFDEVFALCDRITVMRDGEYITTHQTNEVTSPQIVREMVGRDVGALFPKVVAEVGETVLKVSDLSRTGVFADISFEVKAGEIVALAGLVGAGRTEVARAIFGIDPYDHGSVELHGARVKPNNPQAAIDAGMGFVPEDRRKQGLVMDLSVARNAALTLRNRLSRFGLINAATERRAAEDWTTRLQVKTRSQEYKVSTLSGGNQQKVVLAKWLATEPTFLIVDEPTRGIDVGTKSEVHRLLSDLAGRGIAILMISSELPEVLGMADRVLVMHEGRLTAQLDRADATAESIMHAATAKLERSR</sequence>
<dbReference type="PROSITE" id="PS00211">
    <property type="entry name" value="ABC_TRANSPORTER_1"/>
    <property type="match status" value="1"/>
</dbReference>
<evidence type="ECO:0000256" key="1">
    <source>
        <dbReference type="ARBA" id="ARBA00004202"/>
    </source>
</evidence>
<dbReference type="InterPro" id="IPR017871">
    <property type="entry name" value="ABC_transporter-like_CS"/>
</dbReference>
<comment type="caution">
    <text evidence="11">The sequence shown here is derived from an EMBL/GenBank/DDBJ whole genome shotgun (WGS) entry which is preliminary data.</text>
</comment>
<feature type="domain" description="ABC transporter" evidence="10">
    <location>
        <begin position="17"/>
        <end position="253"/>
    </location>
</feature>
<feature type="domain" description="ABC transporter" evidence="10">
    <location>
        <begin position="264"/>
        <end position="507"/>
    </location>
</feature>
<comment type="subcellular location">
    <subcellularLocation>
        <location evidence="1">Cell membrane</location>
        <topology evidence="1">Peripheral membrane protein</topology>
    </subcellularLocation>
</comment>
<evidence type="ECO:0000256" key="6">
    <source>
        <dbReference type="ARBA" id="ARBA00022741"/>
    </source>
</evidence>
<evidence type="ECO:0000256" key="7">
    <source>
        <dbReference type="ARBA" id="ARBA00022840"/>
    </source>
</evidence>
<evidence type="ECO:0000313" key="12">
    <source>
        <dbReference type="Proteomes" id="UP000297983"/>
    </source>
</evidence>
<evidence type="ECO:0000256" key="8">
    <source>
        <dbReference type="ARBA" id="ARBA00022967"/>
    </source>
</evidence>
<dbReference type="InterPro" id="IPR027417">
    <property type="entry name" value="P-loop_NTPase"/>
</dbReference>
<evidence type="ECO:0000256" key="5">
    <source>
        <dbReference type="ARBA" id="ARBA00022737"/>
    </source>
</evidence>
<dbReference type="Proteomes" id="UP000297983">
    <property type="component" value="Unassembled WGS sequence"/>
</dbReference>
<keyword evidence="3" id="KW-1003">Cell membrane</keyword>
<dbReference type="AlphaFoldDB" id="A0A4R9AZ58"/>
<dbReference type="SUPFAM" id="SSF52540">
    <property type="entry name" value="P-loop containing nucleoside triphosphate hydrolases"/>
    <property type="match status" value="2"/>
</dbReference>
<evidence type="ECO:0000256" key="3">
    <source>
        <dbReference type="ARBA" id="ARBA00022475"/>
    </source>
</evidence>
<organism evidence="11 12">
    <name type="scientific">Cryobacterium gelidum</name>
    <dbReference type="NCBI Taxonomy" id="1259164"/>
    <lineage>
        <taxon>Bacteria</taxon>
        <taxon>Bacillati</taxon>
        <taxon>Actinomycetota</taxon>
        <taxon>Actinomycetes</taxon>
        <taxon>Micrococcales</taxon>
        <taxon>Microbacteriaceae</taxon>
        <taxon>Cryobacterium</taxon>
    </lineage>
</organism>
<dbReference type="FunFam" id="3.40.50.300:FF:000127">
    <property type="entry name" value="Ribose import ATP-binding protein RbsA"/>
    <property type="match status" value="1"/>
</dbReference>
<keyword evidence="5" id="KW-0677">Repeat</keyword>
<name>A0A4R9AZ58_9MICO</name>